<dbReference type="EMBL" id="SNRY01001577">
    <property type="protein sequence ID" value="KAA6329913.1"/>
    <property type="molecule type" value="Genomic_DNA"/>
</dbReference>
<organism evidence="1">
    <name type="scientific">termite gut metagenome</name>
    <dbReference type="NCBI Taxonomy" id="433724"/>
    <lineage>
        <taxon>unclassified sequences</taxon>
        <taxon>metagenomes</taxon>
        <taxon>organismal metagenomes</taxon>
    </lineage>
</organism>
<proteinExistence type="predicted"/>
<comment type="caution">
    <text evidence="1">The sequence shown here is derived from an EMBL/GenBank/DDBJ whole genome shotgun (WGS) entry which is preliminary data.</text>
</comment>
<dbReference type="AlphaFoldDB" id="A0A5J4RB10"/>
<sequence>MNFIIDCQIFPFDIMVHFGKRKELYKELVRFHLLKNEINNIKNASFKNRSIMFSGGQTLLYMEKQPATLNDLAILQHEIFHCVCFILDRAGVKYSKKSDEVFAYFIQFITRKIYERIKVIS</sequence>
<name>A0A5J4RB10_9ZZZZ</name>
<gene>
    <name evidence="1" type="ORF">EZS27_021330</name>
</gene>
<accession>A0A5J4RB10</accession>
<evidence type="ECO:0000313" key="1">
    <source>
        <dbReference type="EMBL" id="KAA6329913.1"/>
    </source>
</evidence>
<reference evidence="1" key="1">
    <citation type="submission" date="2019-03" db="EMBL/GenBank/DDBJ databases">
        <title>Single cell metagenomics reveals metabolic interactions within the superorganism composed of flagellate Streblomastix strix and complex community of Bacteroidetes bacteria on its surface.</title>
        <authorList>
            <person name="Treitli S.C."/>
            <person name="Kolisko M."/>
            <person name="Husnik F."/>
            <person name="Keeling P."/>
            <person name="Hampl V."/>
        </authorList>
    </citation>
    <scope>NUCLEOTIDE SEQUENCE</scope>
    <source>
        <strain evidence="1">STM</strain>
    </source>
</reference>
<protein>
    <submittedName>
        <fullName evidence="1">Uncharacterized protein</fullName>
    </submittedName>
</protein>